<dbReference type="GO" id="GO:0043748">
    <property type="term" value="F:O-succinylbenzoate synthase activity"/>
    <property type="evidence" value="ECO:0007669"/>
    <property type="project" value="UniProtKB-EC"/>
</dbReference>
<dbReference type="Pfam" id="PF21508">
    <property type="entry name" value="MenC_N"/>
    <property type="match status" value="1"/>
</dbReference>
<evidence type="ECO:0000256" key="1">
    <source>
        <dbReference type="ARBA" id="ARBA00022723"/>
    </source>
</evidence>
<evidence type="ECO:0000313" key="7">
    <source>
        <dbReference type="Proteomes" id="UP000027192"/>
    </source>
</evidence>
<gene>
    <name evidence="6" type="ORF">EA58_01705</name>
</gene>
<dbReference type="RefSeq" id="WP_036748133.1">
    <property type="nucleotide sequence ID" value="NZ_JAGSGC010000011.1"/>
</dbReference>
<dbReference type="InterPro" id="IPR013342">
    <property type="entry name" value="Mandelate_racemase_C"/>
</dbReference>
<dbReference type="SUPFAM" id="SSF54826">
    <property type="entry name" value="Enolase N-terminal domain-like"/>
    <property type="match status" value="1"/>
</dbReference>
<dbReference type="InterPro" id="IPR036849">
    <property type="entry name" value="Enolase-like_C_sf"/>
</dbReference>
<dbReference type="NCBIfam" id="NF003473">
    <property type="entry name" value="PRK05105.1"/>
    <property type="match status" value="1"/>
</dbReference>
<dbReference type="PANTHER" id="PTHR48073">
    <property type="entry name" value="O-SUCCINYLBENZOATE SYNTHASE-RELATED"/>
    <property type="match status" value="1"/>
</dbReference>
<evidence type="ECO:0000256" key="3">
    <source>
        <dbReference type="ARBA" id="ARBA00023239"/>
    </source>
</evidence>
<dbReference type="InterPro" id="IPR029017">
    <property type="entry name" value="Enolase-like_N"/>
</dbReference>
<comment type="caution">
    <text evidence="6">The sequence shown here is derived from an EMBL/GenBank/DDBJ whole genome shotgun (WGS) entry which is preliminary data.</text>
</comment>
<dbReference type="SUPFAM" id="SSF51604">
    <property type="entry name" value="Enolase C-terminal domain-like"/>
    <property type="match status" value="1"/>
</dbReference>
<dbReference type="OrthoDB" id="3725747at2"/>
<protein>
    <recommendedName>
        <fullName evidence="4">o-succinylbenzoate synthase</fullName>
        <ecNumber evidence="4">4.2.1.113</ecNumber>
    </recommendedName>
</protein>
<dbReference type="SFLD" id="SFLDF00009">
    <property type="entry name" value="o-succinylbenzoate_synthase"/>
    <property type="match status" value="1"/>
</dbReference>
<dbReference type="AlphaFoldDB" id="A0A066RW65"/>
<dbReference type="InterPro" id="IPR029065">
    <property type="entry name" value="Enolase_C-like"/>
</dbReference>
<keyword evidence="1" id="KW-0479">Metal-binding</keyword>
<sequence length="325" mass="34777">MTKRSAKLYRYQLPMDSGVVLRGKHLTERRGYVVMLQAGEYSGLGEIAPLSGLSAESPEQAAQQAQLALAGWVSGAPLVAADLFPSVAFGLSMVELACAGQLPVQGQFRTAPLLSGQTDTCLTPEHRIAKVKVGRETPAQDATKVNQLLSAYPDLTLRLDANRAWLPGQAQQFACHLTPASASRIVFIEEPCAQPQDSLAFSAASGLPLAWDETLQQAVKQPDFRLDDLSGAAAIVVKPSLIGSVQQCAALIWEAKASGMDAVISSSLESSLGLTQLARLSHWLLPESVPGLDTLNLFLAQLETPWPGSLLPVQRLTDQTLVWQS</sequence>
<reference evidence="6 7" key="1">
    <citation type="submission" date="2014-04" db="EMBL/GenBank/DDBJ databases">
        <title>Draft genome sequence of Photobacterium halotolerans S2753: a solonamide, ngercheumicin and holomycin producer.</title>
        <authorList>
            <person name="Machado H.R."/>
            <person name="Gram L."/>
        </authorList>
    </citation>
    <scope>NUCLEOTIDE SEQUENCE [LARGE SCALE GENOMIC DNA]</scope>
    <source>
        <strain evidence="6 7">S2753</strain>
    </source>
</reference>
<feature type="domain" description="Mandelate racemase/muconate lactonizing enzyme C-terminal" evidence="5">
    <location>
        <begin position="117"/>
        <end position="208"/>
    </location>
</feature>
<dbReference type="InterPro" id="IPR041338">
    <property type="entry name" value="OSBS_N"/>
</dbReference>
<name>A0A066RW65_9GAMM</name>
<dbReference type="NCBIfam" id="TIGR01927">
    <property type="entry name" value="menC_gam_Gplu"/>
    <property type="match status" value="1"/>
</dbReference>
<dbReference type="EMBL" id="JMIB01000003">
    <property type="protein sequence ID" value="KDM93351.1"/>
    <property type="molecule type" value="Genomic_DNA"/>
</dbReference>
<dbReference type="GO" id="GO:0046872">
    <property type="term" value="F:metal ion binding"/>
    <property type="evidence" value="ECO:0007669"/>
    <property type="project" value="UniProtKB-KW"/>
</dbReference>
<proteinExistence type="predicted"/>
<evidence type="ECO:0000313" key="6">
    <source>
        <dbReference type="EMBL" id="KDM93351.1"/>
    </source>
</evidence>
<organism evidence="6 7">
    <name type="scientific">Photobacterium galatheae</name>
    <dbReference type="NCBI Taxonomy" id="1654360"/>
    <lineage>
        <taxon>Bacteria</taxon>
        <taxon>Pseudomonadati</taxon>
        <taxon>Pseudomonadota</taxon>
        <taxon>Gammaproteobacteria</taxon>
        <taxon>Vibrionales</taxon>
        <taxon>Vibrionaceae</taxon>
        <taxon>Photobacterium</taxon>
    </lineage>
</organism>
<dbReference type="SFLD" id="SFLDS00001">
    <property type="entry name" value="Enolase"/>
    <property type="match status" value="1"/>
</dbReference>
<accession>A0A066RW65</accession>
<evidence type="ECO:0000259" key="5">
    <source>
        <dbReference type="SMART" id="SM00922"/>
    </source>
</evidence>
<dbReference type="Gene3D" id="3.30.390.10">
    <property type="entry name" value="Enolase-like, N-terminal domain"/>
    <property type="match status" value="1"/>
</dbReference>
<dbReference type="EC" id="4.2.1.113" evidence="4"/>
<keyword evidence="3" id="KW-0456">Lyase</keyword>
<dbReference type="Gene3D" id="3.20.20.120">
    <property type="entry name" value="Enolase-like C-terminal domain"/>
    <property type="match status" value="1"/>
</dbReference>
<dbReference type="Proteomes" id="UP000027192">
    <property type="component" value="Unassembled WGS sequence"/>
</dbReference>
<dbReference type="GO" id="GO:0009234">
    <property type="term" value="P:menaquinone biosynthetic process"/>
    <property type="evidence" value="ECO:0007669"/>
    <property type="project" value="UniProtKB-UniRule"/>
</dbReference>
<keyword evidence="2" id="KW-0460">Magnesium</keyword>
<dbReference type="STRING" id="1654360.EA58_01705"/>
<evidence type="ECO:0000256" key="2">
    <source>
        <dbReference type="ARBA" id="ARBA00022842"/>
    </source>
</evidence>
<dbReference type="Pfam" id="PF13378">
    <property type="entry name" value="MR_MLE_C"/>
    <property type="match status" value="1"/>
</dbReference>
<keyword evidence="7" id="KW-1185">Reference proteome</keyword>
<dbReference type="SFLD" id="SFLDG00180">
    <property type="entry name" value="muconate_cycloisomerase"/>
    <property type="match status" value="1"/>
</dbReference>
<dbReference type="SMART" id="SM00922">
    <property type="entry name" value="MR_MLE"/>
    <property type="match status" value="1"/>
</dbReference>
<dbReference type="PANTHER" id="PTHR48073:SF2">
    <property type="entry name" value="O-SUCCINYLBENZOATE SYNTHASE"/>
    <property type="match status" value="1"/>
</dbReference>
<evidence type="ECO:0000256" key="4">
    <source>
        <dbReference type="NCBIfam" id="TIGR01927"/>
    </source>
</evidence>